<dbReference type="WBParaSite" id="TCLT_0001053301-mRNA-1">
    <property type="protein sequence ID" value="TCLT_0001053301-mRNA-1"/>
    <property type="gene ID" value="TCLT_0001053301"/>
</dbReference>
<name>A0A0N5DBH1_THECL</name>
<reference evidence="1 2" key="2">
    <citation type="submission" date="2018-11" db="EMBL/GenBank/DDBJ databases">
        <authorList>
            <consortium name="Pathogen Informatics"/>
        </authorList>
    </citation>
    <scope>NUCLEOTIDE SEQUENCE [LARGE SCALE GENOMIC DNA]</scope>
</reference>
<dbReference type="EMBL" id="UYYF01005155">
    <property type="protein sequence ID" value="VDN08221.1"/>
    <property type="molecule type" value="Genomic_DNA"/>
</dbReference>
<accession>A0A0N5DBH1</accession>
<reference evidence="3" key="1">
    <citation type="submission" date="2017-02" db="UniProtKB">
        <authorList>
            <consortium name="WormBaseParasite"/>
        </authorList>
    </citation>
    <scope>IDENTIFICATION</scope>
</reference>
<dbReference type="Proteomes" id="UP000276776">
    <property type="component" value="Unassembled WGS sequence"/>
</dbReference>
<evidence type="ECO:0000313" key="3">
    <source>
        <dbReference type="WBParaSite" id="TCLT_0001053301-mRNA-1"/>
    </source>
</evidence>
<protein>
    <submittedName>
        <fullName evidence="3">Ovule protein</fullName>
    </submittedName>
</protein>
<dbReference type="AlphaFoldDB" id="A0A0N5DBH1"/>
<organism evidence="3">
    <name type="scientific">Thelazia callipaeda</name>
    <name type="common">Oriental eyeworm</name>
    <name type="synonym">Parasitic nematode</name>
    <dbReference type="NCBI Taxonomy" id="103827"/>
    <lineage>
        <taxon>Eukaryota</taxon>
        <taxon>Metazoa</taxon>
        <taxon>Ecdysozoa</taxon>
        <taxon>Nematoda</taxon>
        <taxon>Chromadorea</taxon>
        <taxon>Rhabditida</taxon>
        <taxon>Spirurina</taxon>
        <taxon>Spiruromorpha</taxon>
        <taxon>Thelazioidea</taxon>
        <taxon>Thelaziidae</taxon>
        <taxon>Thelazia</taxon>
    </lineage>
</organism>
<keyword evidence="2" id="KW-1185">Reference proteome</keyword>
<sequence>MTLPTLPPVVLGMLPNSTVLPPHYPIQLADRSSISMVNPENPPQYLSATPASYSSFVQQDRLQPSAFYASQQWSSPVSDNALP</sequence>
<evidence type="ECO:0000313" key="1">
    <source>
        <dbReference type="EMBL" id="VDN08221.1"/>
    </source>
</evidence>
<proteinExistence type="predicted"/>
<gene>
    <name evidence="1" type="ORF">TCLT_LOCUS10522</name>
</gene>
<evidence type="ECO:0000313" key="2">
    <source>
        <dbReference type="Proteomes" id="UP000276776"/>
    </source>
</evidence>